<dbReference type="EMBL" id="JAUEMJ010000003">
    <property type="protein sequence ID" value="MDN3240503.1"/>
    <property type="molecule type" value="Genomic_DNA"/>
</dbReference>
<evidence type="ECO:0000313" key="3">
    <source>
        <dbReference type="EMBL" id="MDN3240503.1"/>
    </source>
</evidence>
<accession>A0ABT7YPH1</accession>
<feature type="transmembrane region" description="Helical" evidence="1">
    <location>
        <begin position="82"/>
        <end position="104"/>
    </location>
</feature>
<dbReference type="Pfam" id="PF13406">
    <property type="entry name" value="SLT_2"/>
    <property type="match status" value="1"/>
</dbReference>
<keyword evidence="1" id="KW-0472">Membrane</keyword>
<evidence type="ECO:0000256" key="1">
    <source>
        <dbReference type="SAM" id="Phobius"/>
    </source>
</evidence>
<name>A0ABT7YPH1_9ACTN</name>
<dbReference type="InterPro" id="IPR043426">
    <property type="entry name" value="MltB-like"/>
</dbReference>
<keyword evidence="3" id="KW-0328">Glycosyltransferase</keyword>
<evidence type="ECO:0000259" key="2">
    <source>
        <dbReference type="Pfam" id="PF13406"/>
    </source>
</evidence>
<dbReference type="PANTHER" id="PTHR30163:SF8">
    <property type="entry name" value="LYTIC MUREIN TRANSGLYCOSYLASE"/>
    <property type="match status" value="1"/>
</dbReference>
<keyword evidence="1" id="KW-0812">Transmembrane</keyword>
<reference evidence="3" key="1">
    <citation type="submission" date="2023-06" db="EMBL/GenBank/DDBJ databases">
        <title>Gycomyces niveus sp.nov., a novel actinomycete isolated from soil in Shouguang.</title>
        <authorList>
            <person name="Yang X."/>
            <person name="Zhao J."/>
        </authorList>
    </citation>
    <scope>NUCLEOTIDE SEQUENCE</scope>
    <source>
        <strain evidence="3">NEAU C2</strain>
    </source>
</reference>
<protein>
    <submittedName>
        <fullName evidence="3">Lytic murein transglycosylase</fullName>
        <ecNumber evidence="3">2.4.-.-</ecNumber>
    </submittedName>
</protein>
<feature type="domain" description="Transglycosylase SLT" evidence="2">
    <location>
        <begin position="236"/>
        <end position="297"/>
    </location>
</feature>
<dbReference type="CDD" id="cd13399">
    <property type="entry name" value="Slt35-like"/>
    <property type="match status" value="1"/>
</dbReference>
<dbReference type="InterPro" id="IPR031304">
    <property type="entry name" value="SLT_2"/>
</dbReference>
<evidence type="ECO:0000313" key="4">
    <source>
        <dbReference type="Proteomes" id="UP001171902"/>
    </source>
</evidence>
<dbReference type="SUPFAM" id="SSF53955">
    <property type="entry name" value="Lysozyme-like"/>
    <property type="match status" value="1"/>
</dbReference>
<gene>
    <name evidence="3" type="ORF">QWI33_12260</name>
</gene>
<keyword evidence="1" id="KW-1133">Transmembrane helix</keyword>
<dbReference type="GO" id="GO:0016757">
    <property type="term" value="F:glycosyltransferase activity"/>
    <property type="evidence" value="ECO:0007669"/>
    <property type="project" value="UniProtKB-KW"/>
</dbReference>
<keyword evidence="4" id="KW-1185">Reference proteome</keyword>
<keyword evidence="3" id="KW-0808">Transferase</keyword>
<organism evidence="3 4">
    <name type="scientific">Glycomyces tritici</name>
    <dbReference type="NCBI Taxonomy" id="2665176"/>
    <lineage>
        <taxon>Bacteria</taxon>
        <taxon>Bacillati</taxon>
        <taxon>Actinomycetota</taxon>
        <taxon>Actinomycetes</taxon>
        <taxon>Glycomycetales</taxon>
        <taxon>Glycomycetaceae</taxon>
        <taxon>Glycomyces</taxon>
    </lineage>
</organism>
<proteinExistence type="predicted"/>
<dbReference type="RefSeq" id="WP_289957429.1">
    <property type="nucleotide sequence ID" value="NZ_JAUEMJ010000003.1"/>
</dbReference>
<dbReference type="PANTHER" id="PTHR30163">
    <property type="entry name" value="MEMBRANE-BOUND LYTIC MUREIN TRANSGLYCOSYLASE B"/>
    <property type="match status" value="1"/>
</dbReference>
<dbReference type="Proteomes" id="UP001171902">
    <property type="component" value="Unassembled WGS sequence"/>
</dbReference>
<dbReference type="EC" id="2.4.-.-" evidence="3"/>
<sequence length="336" mass="35567">MWFATLLRRIAALPRLALRALRRSPRLLWRGVKATPRLLWRAVKATPRALWLAVVGVWRGIKAAGRGLRAAYRGLRAPAGRLSIQVVVTALALAGALAAGWFVVPGAGPAWSFGSEPTPEAEETPLALSPEGAIDEAPAAGLPAESTPVGDILAPTENATTAAPTSSATTPAGPAGLDTWASNLSSLGIPQRALVAYGRGELVSAAQNPGCNLSWTTLAGIGATETVHGTMDGNQIQADGTTLTQIIGPIHGEWGPMQFLPSTWEHWKADGDGDGQFNAHDIDDAVTAAANYLCHGGRDMSRPQGWYDALYSYNPRDDYVQKVFDRADEYGRKSTA</sequence>
<dbReference type="InterPro" id="IPR023346">
    <property type="entry name" value="Lysozyme-like_dom_sf"/>
</dbReference>
<comment type="caution">
    <text evidence="3">The sequence shown here is derived from an EMBL/GenBank/DDBJ whole genome shotgun (WGS) entry which is preliminary data.</text>
</comment>
<dbReference type="Gene3D" id="1.10.530.10">
    <property type="match status" value="1"/>
</dbReference>